<dbReference type="Pfam" id="PF16405">
    <property type="entry name" value="DUF5013"/>
    <property type="match status" value="1"/>
</dbReference>
<name>A0ABV5J1G0_9BACT</name>
<reference evidence="3 4" key="1">
    <citation type="submission" date="2024-09" db="EMBL/GenBank/DDBJ databases">
        <authorList>
            <person name="Sun Q."/>
            <person name="Mori K."/>
        </authorList>
    </citation>
    <scope>NUCLEOTIDE SEQUENCE [LARGE SCALE GENOMIC DNA]</scope>
    <source>
        <strain evidence="3 4">CECT 7682</strain>
    </source>
</reference>
<evidence type="ECO:0000259" key="2">
    <source>
        <dbReference type="Pfam" id="PF16405"/>
    </source>
</evidence>
<feature type="domain" description="DUF5013" evidence="2">
    <location>
        <begin position="236"/>
        <end position="354"/>
    </location>
</feature>
<evidence type="ECO:0000256" key="1">
    <source>
        <dbReference type="SAM" id="SignalP"/>
    </source>
</evidence>
<evidence type="ECO:0000313" key="3">
    <source>
        <dbReference type="EMBL" id="MFB9210647.1"/>
    </source>
</evidence>
<dbReference type="InterPro" id="IPR032181">
    <property type="entry name" value="DUF5013"/>
</dbReference>
<dbReference type="Proteomes" id="UP001589654">
    <property type="component" value="Unassembled WGS sequence"/>
</dbReference>
<feature type="chain" id="PRO_5045533376" evidence="1">
    <location>
        <begin position="24"/>
        <end position="399"/>
    </location>
</feature>
<proteinExistence type="predicted"/>
<dbReference type="EMBL" id="JBHMEW010000008">
    <property type="protein sequence ID" value="MFB9210647.1"/>
    <property type="molecule type" value="Genomic_DNA"/>
</dbReference>
<evidence type="ECO:0000313" key="4">
    <source>
        <dbReference type="Proteomes" id="UP001589654"/>
    </source>
</evidence>
<feature type="signal peptide" evidence="1">
    <location>
        <begin position="1"/>
        <end position="23"/>
    </location>
</feature>
<dbReference type="RefSeq" id="WP_290246896.1">
    <property type="nucleotide sequence ID" value="NZ_JAUFQT010000001.1"/>
</dbReference>
<organism evidence="3 4">
    <name type="scientific">Echinicola jeungdonensis</name>
    <dbReference type="NCBI Taxonomy" id="709343"/>
    <lineage>
        <taxon>Bacteria</taxon>
        <taxon>Pseudomonadati</taxon>
        <taxon>Bacteroidota</taxon>
        <taxon>Cytophagia</taxon>
        <taxon>Cytophagales</taxon>
        <taxon>Cyclobacteriaceae</taxon>
        <taxon>Echinicola</taxon>
    </lineage>
</organism>
<protein>
    <submittedName>
        <fullName evidence="3">DUF4998 domain-containing protein</fullName>
    </submittedName>
</protein>
<comment type="caution">
    <text evidence="3">The sequence shown here is derived from an EMBL/GenBank/DDBJ whole genome shotgun (WGS) entry which is preliminary data.</text>
</comment>
<keyword evidence="4" id="KW-1185">Reference proteome</keyword>
<dbReference type="Pfam" id="PF16389">
    <property type="entry name" value="DUF4998"/>
    <property type="match status" value="1"/>
</dbReference>
<sequence length="399" mass="44696">MIKHINKYILALSLLTMAFWSCSEMDAYKDFVPNGEKTYSGKIDSLQIIGGENKVMIWGLFKADPKIEQARISWNAGAESVTVPVERTSAVDTMKYVIEGLEENNYTFEVVTIDNQGNESVPVFATGAAYGERYQNSLNQRPLEASNLTVWNSNTKLVFGEADEASGAIYTEVKYIDVNEDEHTIQIPIDVSEVVLENYQVGNEFKVRTYYKPEQHSLDTFPSSFEAIVPKVTYMRNMQVPFEAATRSGRWGTQAGWITNDAAKIHNGQGGWDEWNNNIFNLESGWGAPAVSNGKIYQTFEVPAGSFTFKIKDLMNTNLTENDNAYLVVAYGDELPDVENIDSAIGYSHIYSGKSVLDLKVDFEIQDGPVQIAVGYLTTQPDGWPGRYCNIRAFDFVQN</sequence>
<keyword evidence="1" id="KW-0732">Signal</keyword>
<gene>
    <name evidence="3" type="ORF">ACFFUR_02425</name>
</gene>
<accession>A0ABV5J1G0</accession>